<accession>A0A0E9SQT4</accession>
<dbReference type="AlphaFoldDB" id="A0A0E9SQT4"/>
<protein>
    <submittedName>
        <fullName evidence="1">Uncharacterized protein</fullName>
    </submittedName>
</protein>
<evidence type="ECO:0000313" key="1">
    <source>
        <dbReference type="EMBL" id="JAH43671.1"/>
    </source>
</evidence>
<reference evidence="1" key="2">
    <citation type="journal article" date="2015" name="Fish Shellfish Immunol.">
        <title>Early steps in the European eel (Anguilla anguilla)-Vibrio vulnificus interaction in the gills: Role of the RtxA13 toxin.</title>
        <authorList>
            <person name="Callol A."/>
            <person name="Pajuelo D."/>
            <person name="Ebbesson L."/>
            <person name="Teles M."/>
            <person name="MacKenzie S."/>
            <person name="Amaro C."/>
        </authorList>
    </citation>
    <scope>NUCLEOTIDE SEQUENCE</scope>
</reference>
<name>A0A0E9SQT4_ANGAN</name>
<dbReference type="EMBL" id="GBXM01064906">
    <property type="protein sequence ID" value="JAH43671.1"/>
    <property type="molecule type" value="Transcribed_RNA"/>
</dbReference>
<organism evidence="1">
    <name type="scientific">Anguilla anguilla</name>
    <name type="common">European freshwater eel</name>
    <name type="synonym">Muraena anguilla</name>
    <dbReference type="NCBI Taxonomy" id="7936"/>
    <lineage>
        <taxon>Eukaryota</taxon>
        <taxon>Metazoa</taxon>
        <taxon>Chordata</taxon>
        <taxon>Craniata</taxon>
        <taxon>Vertebrata</taxon>
        <taxon>Euteleostomi</taxon>
        <taxon>Actinopterygii</taxon>
        <taxon>Neopterygii</taxon>
        <taxon>Teleostei</taxon>
        <taxon>Anguilliformes</taxon>
        <taxon>Anguillidae</taxon>
        <taxon>Anguilla</taxon>
    </lineage>
</organism>
<proteinExistence type="predicted"/>
<reference evidence="1" key="1">
    <citation type="submission" date="2014-11" db="EMBL/GenBank/DDBJ databases">
        <authorList>
            <person name="Amaro Gonzalez C."/>
        </authorList>
    </citation>
    <scope>NUCLEOTIDE SEQUENCE</scope>
</reference>
<sequence length="50" mass="5666">MTRGRLKLRLSEARGSDALSLEERWGQTRTLEVKYFPNTSRSGSTPLVTL</sequence>